<keyword evidence="3" id="KW-1185">Reference proteome</keyword>
<sequence length="91" mass="9540">MKSIIALLALTCAASAASLSNPVFERAAAAICNAGRGDSCPQPNQRACENNGGHSMVCVEKSRGKYNWIYADNCPSSGQHCDCADGFCKPN</sequence>
<dbReference type="AlphaFoldDB" id="A0A7U2IA36"/>
<evidence type="ECO:0000313" key="3">
    <source>
        <dbReference type="Proteomes" id="UP000663193"/>
    </source>
</evidence>
<evidence type="ECO:0000256" key="1">
    <source>
        <dbReference type="SAM" id="SignalP"/>
    </source>
</evidence>
<protein>
    <submittedName>
        <fullName evidence="2">Uncharacterized protein</fullName>
    </submittedName>
</protein>
<evidence type="ECO:0000313" key="2">
    <source>
        <dbReference type="EMBL" id="QRD06036.1"/>
    </source>
</evidence>
<name>A0A7U2IA36_PHANO</name>
<keyword evidence="1" id="KW-0732">Signal</keyword>
<feature type="chain" id="PRO_5034496476" evidence="1">
    <location>
        <begin position="17"/>
        <end position="91"/>
    </location>
</feature>
<dbReference type="Proteomes" id="UP000663193">
    <property type="component" value="Chromosome 19"/>
</dbReference>
<proteinExistence type="predicted"/>
<dbReference type="VEuPathDB" id="FungiDB:JI435_134570"/>
<dbReference type="OrthoDB" id="3763898at2759"/>
<dbReference type="KEGG" id="pno:SNOG_13457"/>
<gene>
    <name evidence="2" type="ORF">JI435_134570</name>
</gene>
<reference evidence="3" key="1">
    <citation type="journal article" date="2021" name="BMC Genomics">
        <title>Chromosome-level genome assembly and manually-curated proteome of model necrotroph Parastagonospora nodorum Sn15 reveals a genome-wide trove of candidate effector homologs, and redundancy of virulence-related functions within an accessory chromosome.</title>
        <authorList>
            <person name="Bertazzoni S."/>
            <person name="Jones D.A.B."/>
            <person name="Phan H.T."/>
            <person name="Tan K.-C."/>
            <person name="Hane J.K."/>
        </authorList>
    </citation>
    <scope>NUCLEOTIDE SEQUENCE [LARGE SCALE GENOMIC DNA]</scope>
    <source>
        <strain evidence="3">SN15 / ATCC MYA-4574 / FGSC 10173)</strain>
    </source>
</reference>
<dbReference type="EMBL" id="CP069041">
    <property type="protein sequence ID" value="QRD06036.1"/>
    <property type="molecule type" value="Genomic_DNA"/>
</dbReference>
<dbReference type="RefSeq" id="XP_001803671.1">
    <property type="nucleotide sequence ID" value="XM_001803619.1"/>
</dbReference>
<accession>A0A7U2IA36</accession>
<organism evidence="2 3">
    <name type="scientific">Phaeosphaeria nodorum (strain SN15 / ATCC MYA-4574 / FGSC 10173)</name>
    <name type="common">Glume blotch fungus</name>
    <name type="synonym">Parastagonospora nodorum</name>
    <dbReference type="NCBI Taxonomy" id="321614"/>
    <lineage>
        <taxon>Eukaryota</taxon>
        <taxon>Fungi</taxon>
        <taxon>Dikarya</taxon>
        <taxon>Ascomycota</taxon>
        <taxon>Pezizomycotina</taxon>
        <taxon>Dothideomycetes</taxon>
        <taxon>Pleosporomycetidae</taxon>
        <taxon>Pleosporales</taxon>
        <taxon>Pleosporineae</taxon>
        <taxon>Phaeosphaeriaceae</taxon>
        <taxon>Parastagonospora</taxon>
    </lineage>
</organism>
<feature type="signal peptide" evidence="1">
    <location>
        <begin position="1"/>
        <end position="16"/>
    </location>
</feature>